<evidence type="ECO:0000256" key="7">
    <source>
        <dbReference type="ARBA" id="ARBA00022889"/>
    </source>
</evidence>
<dbReference type="Pfam" id="PF00028">
    <property type="entry name" value="Cadherin"/>
    <property type="match status" value="5"/>
</dbReference>
<sequence>MMSVVQVSSREMLAETCIIMLLLQRCFSVDLTYHVEEEKNSGTYIGNIAADSLLMDSVALQDHGQITFNQLQQRQSERAQLFNVSKTGKLYTTEKIDAEVLCTYNTECFRIIKVAVHRADSFMQILKIKVYIEDVNDNYPVFPKESISIEFSEEHSKGVKRSLPNAIDRDVSFRNSQVSYVLEKNLNEPFTLSVTKRGFGTSELGIVLEESLDREIKDTYMLQVIAKDGGVSPRQGVLKVQISVIDVNDNPPVFSDKVYNVSIKNTHRTSVPIIILSAKDLDYGKNSQVSYHFSSKTSEGTKKQFRLDENSGEVFLRGKVSSNRISSLKLYIDATDGGNPPLSSIALVLVNIVSQQNNAPTIEINFVSRLKENVAAISEGIKVGSFIAYVNVIDNDIGLNGEVDCEITHEKFQLLNLGSNEYKIIMKKQVDREVKEFYDIQLICQDKGSPSLKTVRKFSIQVMDVNDVQPQFTKDTFKFLTYENEKPSFPVGFINATDPDLGDGGRLTYYLTGNRKKIFPFEITNNGFISTIQSLDREQQDIYEFKVFVKDNGSPSLNNTANVIVEVMDENDNAPYFTFPSVNPFNLDVHYHPQSKNDITVIRASDRDRHVNSFLKYEIVGGNNKHLFTVNPYAGVLSFSRTVYQNDAGSYNLLLVVKDSGSPVLSATTTLSLTLTVSNKTAKIQTTVQLQSEDMIDINWVIVIAVIAVLLAVAVAVFVTMCIVKCNNINSHNQNINPKLHIKKEKRLLISRASTPGTISSNPGTITRTPEGERSRNIQATEVGNQLYPGSELQNEWRSSCIARGLLPSSQACNLTSGKGGVEEGTFMTLDQNSGLETSYKNNRHGWIKGENGLYEEIPVRQHPAQ</sequence>
<dbReference type="FunFam" id="2.60.40.60:FF:000020">
    <property type="entry name" value="Dachsous cadherin-related 1b"/>
    <property type="match status" value="1"/>
</dbReference>
<evidence type="ECO:0000259" key="13">
    <source>
        <dbReference type="PROSITE" id="PS50268"/>
    </source>
</evidence>
<dbReference type="InterPro" id="IPR015919">
    <property type="entry name" value="Cadherin-like_sf"/>
</dbReference>
<feature type="domain" description="Cadherin" evidence="13">
    <location>
        <begin position="473"/>
        <end position="577"/>
    </location>
</feature>
<dbReference type="SMART" id="SM00112">
    <property type="entry name" value="CA"/>
    <property type="match status" value="5"/>
</dbReference>
<evidence type="ECO:0000256" key="11">
    <source>
        <dbReference type="PROSITE-ProRule" id="PRU00043"/>
    </source>
</evidence>
<evidence type="ECO:0000256" key="2">
    <source>
        <dbReference type="ARBA" id="ARBA00022475"/>
    </source>
</evidence>
<feature type="domain" description="Cadherin" evidence="13">
    <location>
        <begin position="27"/>
        <end position="142"/>
    </location>
</feature>
<evidence type="ECO:0000256" key="8">
    <source>
        <dbReference type="ARBA" id="ARBA00022989"/>
    </source>
</evidence>
<dbReference type="FunFam" id="2.60.40.60:FF:000092">
    <property type="entry name" value="Protocadherin 8"/>
    <property type="match status" value="1"/>
</dbReference>
<dbReference type="PANTHER" id="PTHR24028:SF146">
    <property type="entry name" value="CADHERIN 96CB, ISOFORM D-RELATED"/>
    <property type="match status" value="1"/>
</dbReference>
<organism evidence="14 15">
    <name type="scientific">Octopus vulgaris</name>
    <name type="common">Common octopus</name>
    <dbReference type="NCBI Taxonomy" id="6645"/>
    <lineage>
        <taxon>Eukaryota</taxon>
        <taxon>Metazoa</taxon>
        <taxon>Spiralia</taxon>
        <taxon>Lophotrochozoa</taxon>
        <taxon>Mollusca</taxon>
        <taxon>Cephalopoda</taxon>
        <taxon>Coleoidea</taxon>
        <taxon>Octopodiformes</taxon>
        <taxon>Octopoda</taxon>
        <taxon>Incirrata</taxon>
        <taxon>Octopodidae</taxon>
        <taxon>Octopus</taxon>
    </lineage>
</organism>
<dbReference type="FunFam" id="2.60.40.60:FF:000002">
    <property type="entry name" value="Protocadherin alpha 2"/>
    <property type="match status" value="1"/>
</dbReference>
<dbReference type="GO" id="GO:0005886">
    <property type="term" value="C:plasma membrane"/>
    <property type="evidence" value="ECO:0007669"/>
    <property type="project" value="UniProtKB-SubCell"/>
</dbReference>
<dbReference type="InterPro" id="IPR002126">
    <property type="entry name" value="Cadherin-like_dom"/>
</dbReference>
<evidence type="ECO:0000313" key="14">
    <source>
        <dbReference type="EMBL" id="CAI9732493.1"/>
    </source>
</evidence>
<dbReference type="GO" id="GO:0007156">
    <property type="term" value="P:homophilic cell adhesion via plasma membrane adhesion molecules"/>
    <property type="evidence" value="ECO:0007669"/>
    <property type="project" value="InterPro"/>
</dbReference>
<keyword evidence="6 11" id="KW-0106">Calcium</keyword>
<evidence type="ECO:0000256" key="3">
    <source>
        <dbReference type="ARBA" id="ARBA00022692"/>
    </source>
</evidence>
<dbReference type="FunFam" id="2.60.40.60:FF:000004">
    <property type="entry name" value="Protocadherin 1 gamma 2"/>
    <property type="match status" value="1"/>
</dbReference>
<dbReference type="CDD" id="cd11304">
    <property type="entry name" value="Cadherin_repeat"/>
    <property type="match status" value="6"/>
</dbReference>
<feature type="transmembrane region" description="Helical" evidence="12">
    <location>
        <begin position="700"/>
        <end position="724"/>
    </location>
</feature>
<dbReference type="PROSITE" id="PS00232">
    <property type="entry name" value="CADHERIN_1"/>
    <property type="match status" value="2"/>
</dbReference>
<dbReference type="AlphaFoldDB" id="A0AA36BEB9"/>
<dbReference type="InterPro" id="IPR020894">
    <property type="entry name" value="Cadherin_CS"/>
</dbReference>
<name>A0AA36BEB9_OCTVU</name>
<keyword evidence="15" id="KW-1185">Reference proteome</keyword>
<dbReference type="Gene3D" id="2.60.40.60">
    <property type="entry name" value="Cadherins"/>
    <property type="match status" value="6"/>
</dbReference>
<evidence type="ECO:0000256" key="5">
    <source>
        <dbReference type="ARBA" id="ARBA00022737"/>
    </source>
</evidence>
<evidence type="ECO:0000256" key="4">
    <source>
        <dbReference type="ARBA" id="ARBA00022729"/>
    </source>
</evidence>
<keyword evidence="10" id="KW-0325">Glycoprotein</keyword>
<keyword evidence="4" id="KW-0732">Signal</keyword>
<reference evidence="14" key="1">
    <citation type="submission" date="2023-08" db="EMBL/GenBank/DDBJ databases">
        <authorList>
            <person name="Alioto T."/>
            <person name="Alioto T."/>
            <person name="Gomez Garrido J."/>
        </authorList>
    </citation>
    <scope>NUCLEOTIDE SEQUENCE</scope>
</reference>
<dbReference type="FunFam" id="2.60.40.60:FF:000007">
    <property type="entry name" value="Protocadherin alpha 2"/>
    <property type="match status" value="1"/>
</dbReference>
<keyword evidence="8 12" id="KW-1133">Transmembrane helix</keyword>
<dbReference type="InterPro" id="IPR013164">
    <property type="entry name" value="Cadherin_N"/>
</dbReference>
<dbReference type="PANTHER" id="PTHR24028">
    <property type="entry name" value="CADHERIN-87A"/>
    <property type="match status" value="1"/>
</dbReference>
<feature type="domain" description="Cadherin" evidence="13">
    <location>
        <begin position="599"/>
        <end position="688"/>
    </location>
</feature>
<comment type="subcellular location">
    <subcellularLocation>
        <location evidence="1">Cell membrane</location>
        <topology evidence="1">Single-pass type I membrane protein</topology>
    </subcellularLocation>
</comment>
<keyword evidence="3 12" id="KW-0812">Transmembrane</keyword>
<dbReference type="SUPFAM" id="SSF49313">
    <property type="entry name" value="Cadherin-like"/>
    <property type="match status" value="5"/>
</dbReference>
<dbReference type="EMBL" id="OX597827">
    <property type="protein sequence ID" value="CAI9732493.1"/>
    <property type="molecule type" value="Genomic_DNA"/>
</dbReference>
<feature type="domain" description="Cadherin" evidence="13">
    <location>
        <begin position="143"/>
        <end position="254"/>
    </location>
</feature>
<dbReference type="Proteomes" id="UP001162480">
    <property type="component" value="Chromosome 14"/>
</dbReference>
<feature type="domain" description="Cadherin" evidence="13">
    <location>
        <begin position="377"/>
        <end position="472"/>
    </location>
</feature>
<accession>A0AA36BEB9</accession>
<gene>
    <name evidence="14" type="ORF">OCTVUL_1B003662</name>
</gene>
<evidence type="ECO:0000256" key="12">
    <source>
        <dbReference type="SAM" id="Phobius"/>
    </source>
</evidence>
<dbReference type="PROSITE" id="PS50268">
    <property type="entry name" value="CADHERIN_2"/>
    <property type="match status" value="6"/>
</dbReference>
<keyword evidence="9 12" id="KW-0472">Membrane</keyword>
<dbReference type="InterPro" id="IPR050174">
    <property type="entry name" value="Protocadherin/Cadherin-CA"/>
</dbReference>
<evidence type="ECO:0000256" key="9">
    <source>
        <dbReference type="ARBA" id="ARBA00023136"/>
    </source>
</evidence>
<evidence type="ECO:0000256" key="10">
    <source>
        <dbReference type="ARBA" id="ARBA00023180"/>
    </source>
</evidence>
<evidence type="ECO:0000256" key="6">
    <source>
        <dbReference type="ARBA" id="ARBA00022837"/>
    </source>
</evidence>
<evidence type="ECO:0000256" key="1">
    <source>
        <dbReference type="ARBA" id="ARBA00004251"/>
    </source>
</evidence>
<evidence type="ECO:0000313" key="15">
    <source>
        <dbReference type="Proteomes" id="UP001162480"/>
    </source>
</evidence>
<protein>
    <submittedName>
        <fullName evidence="14">Protocadherin gamma-A4-like isoform X3</fullName>
    </submittedName>
</protein>
<feature type="domain" description="Cadherin" evidence="13">
    <location>
        <begin position="255"/>
        <end position="362"/>
    </location>
</feature>
<proteinExistence type="predicted"/>
<dbReference type="Pfam" id="PF08266">
    <property type="entry name" value="Cadherin_2"/>
    <property type="match status" value="1"/>
</dbReference>
<keyword evidence="7" id="KW-0130">Cell adhesion</keyword>
<dbReference type="PRINTS" id="PR00205">
    <property type="entry name" value="CADHERIN"/>
</dbReference>
<keyword evidence="2" id="KW-1003">Cell membrane</keyword>
<keyword evidence="5" id="KW-0677">Repeat</keyword>
<dbReference type="GO" id="GO:0005509">
    <property type="term" value="F:calcium ion binding"/>
    <property type="evidence" value="ECO:0007669"/>
    <property type="project" value="UniProtKB-UniRule"/>
</dbReference>